<dbReference type="AlphaFoldDB" id="A0A9W8U7B3"/>
<dbReference type="EMBL" id="JAPDHF010000016">
    <property type="protein sequence ID" value="KAJ4007997.1"/>
    <property type="molecule type" value="Genomic_DNA"/>
</dbReference>
<comment type="caution">
    <text evidence="2">The sequence shown here is derived from an EMBL/GenBank/DDBJ whole genome shotgun (WGS) entry which is preliminary data.</text>
</comment>
<evidence type="ECO:0000256" key="1">
    <source>
        <dbReference type="SAM" id="SignalP"/>
    </source>
</evidence>
<evidence type="ECO:0000313" key="2">
    <source>
        <dbReference type="EMBL" id="KAJ4007997.1"/>
    </source>
</evidence>
<name>A0A9W8U7B3_9HYPO</name>
<organism evidence="2 3">
    <name type="scientific">Fusarium irregulare</name>
    <dbReference type="NCBI Taxonomy" id="2494466"/>
    <lineage>
        <taxon>Eukaryota</taxon>
        <taxon>Fungi</taxon>
        <taxon>Dikarya</taxon>
        <taxon>Ascomycota</taxon>
        <taxon>Pezizomycotina</taxon>
        <taxon>Sordariomycetes</taxon>
        <taxon>Hypocreomycetidae</taxon>
        <taxon>Hypocreales</taxon>
        <taxon>Nectriaceae</taxon>
        <taxon>Fusarium</taxon>
        <taxon>Fusarium incarnatum-equiseti species complex</taxon>
    </lineage>
</organism>
<keyword evidence="3" id="KW-1185">Reference proteome</keyword>
<proteinExistence type="predicted"/>
<reference evidence="2" key="1">
    <citation type="submission" date="2022-10" db="EMBL/GenBank/DDBJ databases">
        <title>Fusarium specimens isolated from Avocado Roots.</title>
        <authorList>
            <person name="Stajich J."/>
            <person name="Roper C."/>
            <person name="Heimlech-Rivalta G."/>
        </authorList>
    </citation>
    <scope>NUCLEOTIDE SEQUENCE</scope>
    <source>
        <strain evidence="2">CF00143</strain>
    </source>
</reference>
<feature type="signal peptide" evidence="1">
    <location>
        <begin position="1"/>
        <end position="18"/>
    </location>
</feature>
<dbReference type="Proteomes" id="UP001152130">
    <property type="component" value="Unassembled WGS sequence"/>
</dbReference>
<sequence>MKYINALAILASIAAAAAVPADMRGSESDMSKRQCDRDAVQRCILACNIQCIAAGPVGYAACSQGCTPGCGPANGC</sequence>
<protein>
    <submittedName>
        <fullName evidence="2">Uncharacterized protein</fullName>
    </submittedName>
</protein>
<evidence type="ECO:0000313" key="3">
    <source>
        <dbReference type="Proteomes" id="UP001152130"/>
    </source>
</evidence>
<gene>
    <name evidence="2" type="ORF">NW766_009812</name>
</gene>
<accession>A0A9W8U7B3</accession>
<keyword evidence="1" id="KW-0732">Signal</keyword>
<feature type="chain" id="PRO_5040986725" evidence="1">
    <location>
        <begin position="19"/>
        <end position="76"/>
    </location>
</feature>